<name>K4QVX9_STRDJ</name>
<dbReference type="STRING" id="1214101.BN159_0155"/>
<evidence type="ECO:0008006" key="4">
    <source>
        <dbReference type="Google" id="ProtNLM"/>
    </source>
</evidence>
<dbReference type="HOGENOM" id="CLU_212229_0_0_11"/>
<dbReference type="EMBL" id="HE971709">
    <property type="protein sequence ID" value="CCK24534.1"/>
    <property type="molecule type" value="Genomic_DNA"/>
</dbReference>
<protein>
    <recommendedName>
        <fullName evidence="4">Transposase IS116/IS110/IS902 family protein</fullName>
    </recommendedName>
</protein>
<dbReference type="Proteomes" id="UP000008043">
    <property type="component" value="Chromosome"/>
</dbReference>
<accession>K4QVX9</accession>
<dbReference type="AlphaFoldDB" id="K4QVX9"/>
<proteinExistence type="predicted"/>
<dbReference type="KEGG" id="sdv:BN159_0155"/>
<evidence type="ECO:0000313" key="3">
    <source>
        <dbReference type="Proteomes" id="UP000008043"/>
    </source>
</evidence>
<reference evidence="2 3" key="1">
    <citation type="journal article" date="2012" name="J. Bacteriol.">
        <title>Genome sequence of the bacterium Streptomyces davawensis JCM 4913 and heterologous production of the unique antibiotic roseoflavin.</title>
        <authorList>
            <person name="Jankowitsch F."/>
            <person name="Schwarz J."/>
            <person name="Ruckert C."/>
            <person name="Gust B."/>
            <person name="Szczepanowski R."/>
            <person name="Blom J."/>
            <person name="Pelzer S."/>
            <person name="Kalinowski J."/>
            <person name="Mack M."/>
        </authorList>
    </citation>
    <scope>NUCLEOTIDE SEQUENCE [LARGE SCALE GENOMIC DNA]</scope>
    <source>
        <strain evidence="3">DSM 101723 / JCM 4913 / KCC S-0913 / 768</strain>
    </source>
</reference>
<feature type="compositionally biased region" description="Basic and acidic residues" evidence="1">
    <location>
        <begin position="12"/>
        <end position="22"/>
    </location>
</feature>
<dbReference type="eggNOG" id="COG3547">
    <property type="taxonomic scope" value="Bacteria"/>
</dbReference>
<sequence>MVRMVHHPHTRAYVDRRRTEGKTDREIRRCLKRYLARRLYRHLNNAAAAKLGVDGT</sequence>
<evidence type="ECO:0000256" key="1">
    <source>
        <dbReference type="SAM" id="MobiDB-lite"/>
    </source>
</evidence>
<keyword evidence="3" id="KW-1185">Reference proteome</keyword>
<evidence type="ECO:0000313" key="2">
    <source>
        <dbReference type="EMBL" id="CCK24534.1"/>
    </source>
</evidence>
<organism evidence="2 3">
    <name type="scientific">Streptomyces davaonensis (strain DSM 101723 / JCM 4913 / KCC S-0913 / 768)</name>
    <dbReference type="NCBI Taxonomy" id="1214101"/>
    <lineage>
        <taxon>Bacteria</taxon>
        <taxon>Bacillati</taxon>
        <taxon>Actinomycetota</taxon>
        <taxon>Actinomycetes</taxon>
        <taxon>Kitasatosporales</taxon>
        <taxon>Streptomycetaceae</taxon>
        <taxon>Streptomyces</taxon>
    </lineage>
</organism>
<gene>
    <name evidence="2" type="ORF">BN159_0155</name>
</gene>
<feature type="compositionally biased region" description="Basic residues" evidence="1">
    <location>
        <begin position="1"/>
        <end position="10"/>
    </location>
</feature>
<dbReference type="PATRIC" id="fig|1214101.3.peg.152"/>
<feature type="region of interest" description="Disordered" evidence="1">
    <location>
        <begin position="1"/>
        <end position="22"/>
    </location>
</feature>